<feature type="transmembrane region" description="Helical" evidence="5">
    <location>
        <begin position="33"/>
        <end position="51"/>
    </location>
</feature>
<evidence type="ECO:0000256" key="2">
    <source>
        <dbReference type="ARBA" id="ARBA00022692"/>
    </source>
</evidence>
<comment type="subcellular location">
    <subcellularLocation>
        <location evidence="1">Membrane</location>
    </subcellularLocation>
</comment>
<keyword evidence="7" id="KW-1185">Reference proteome</keyword>
<comment type="caution">
    <text evidence="6">The sequence shown here is derived from an EMBL/GenBank/DDBJ whole genome shotgun (WGS) entry which is preliminary data.</text>
</comment>
<proteinExistence type="predicted"/>
<dbReference type="SUPFAM" id="SSF103473">
    <property type="entry name" value="MFS general substrate transporter"/>
    <property type="match status" value="1"/>
</dbReference>
<evidence type="ECO:0000256" key="3">
    <source>
        <dbReference type="ARBA" id="ARBA00022989"/>
    </source>
</evidence>
<keyword evidence="4 5" id="KW-0472">Membrane</keyword>
<evidence type="ECO:0000256" key="4">
    <source>
        <dbReference type="ARBA" id="ARBA00023136"/>
    </source>
</evidence>
<evidence type="ECO:0000313" key="7">
    <source>
        <dbReference type="Proteomes" id="UP001147760"/>
    </source>
</evidence>
<dbReference type="OrthoDB" id="6612291at2759"/>
<dbReference type="GO" id="GO:0022857">
    <property type="term" value="F:transmembrane transporter activity"/>
    <property type="evidence" value="ECO:0007669"/>
    <property type="project" value="InterPro"/>
</dbReference>
<keyword evidence="2 5" id="KW-0812">Transmembrane</keyword>
<organism evidence="6 7">
    <name type="scientific">Penicillium desertorum</name>
    <dbReference type="NCBI Taxonomy" id="1303715"/>
    <lineage>
        <taxon>Eukaryota</taxon>
        <taxon>Fungi</taxon>
        <taxon>Dikarya</taxon>
        <taxon>Ascomycota</taxon>
        <taxon>Pezizomycotina</taxon>
        <taxon>Eurotiomycetes</taxon>
        <taxon>Eurotiomycetidae</taxon>
        <taxon>Eurotiales</taxon>
        <taxon>Aspergillaceae</taxon>
        <taxon>Penicillium</taxon>
    </lineage>
</organism>
<keyword evidence="3 5" id="KW-1133">Transmembrane helix</keyword>
<accession>A0A9X0BVI7</accession>
<gene>
    <name evidence="6" type="ORF">N7530_000015</name>
</gene>
<reference evidence="6" key="1">
    <citation type="submission" date="2022-12" db="EMBL/GenBank/DDBJ databases">
        <authorList>
            <person name="Petersen C."/>
        </authorList>
    </citation>
    <scope>NUCLEOTIDE SEQUENCE</scope>
    <source>
        <strain evidence="6">IBT 17660</strain>
    </source>
</reference>
<evidence type="ECO:0000313" key="6">
    <source>
        <dbReference type="EMBL" id="KAJ5485715.1"/>
    </source>
</evidence>
<protein>
    <submittedName>
        <fullName evidence="6">General substrate transporter</fullName>
    </submittedName>
</protein>
<dbReference type="Proteomes" id="UP001147760">
    <property type="component" value="Unassembled WGS sequence"/>
</dbReference>
<dbReference type="AlphaFoldDB" id="A0A9X0BVI7"/>
<dbReference type="EMBL" id="JAPWDO010000001">
    <property type="protein sequence ID" value="KAJ5485715.1"/>
    <property type="molecule type" value="Genomic_DNA"/>
</dbReference>
<dbReference type="InterPro" id="IPR005828">
    <property type="entry name" value="MFS_sugar_transport-like"/>
</dbReference>
<sequence>MTLHFANLDGNSRAVPNLLLPVVDRGNSPKGTFWFFAVVTIVGGIWVWFSVPETAGRTLESMDRLFALPWY</sequence>
<dbReference type="InterPro" id="IPR036259">
    <property type="entry name" value="MFS_trans_sf"/>
</dbReference>
<dbReference type="GO" id="GO:0016020">
    <property type="term" value="C:membrane"/>
    <property type="evidence" value="ECO:0007669"/>
    <property type="project" value="UniProtKB-SubCell"/>
</dbReference>
<evidence type="ECO:0000256" key="1">
    <source>
        <dbReference type="ARBA" id="ARBA00004370"/>
    </source>
</evidence>
<dbReference type="Gene3D" id="1.20.1250.20">
    <property type="entry name" value="MFS general substrate transporter like domains"/>
    <property type="match status" value="1"/>
</dbReference>
<name>A0A9X0BVI7_9EURO</name>
<reference evidence="6" key="2">
    <citation type="journal article" date="2023" name="IMA Fungus">
        <title>Comparative genomic study of the Penicillium genus elucidates a diverse pangenome and 15 lateral gene transfer events.</title>
        <authorList>
            <person name="Petersen C."/>
            <person name="Sorensen T."/>
            <person name="Nielsen M.R."/>
            <person name="Sondergaard T.E."/>
            <person name="Sorensen J.L."/>
            <person name="Fitzpatrick D.A."/>
            <person name="Frisvad J.C."/>
            <person name="Nielsen K.L."/>
        </authorList>
    </citation>
    <scope>NUCLEOTIDE SEQUENCE</scope>
    <source>
        <strain evidence="6">IBT 17660</strain>
    </source>
</reference>
<dbReference type="Pfam" id="PF00083">
    <property type="entry name" value="Sugar_tr"/>
    <property type="match status" value="1"/>
</dbReference>
<evidence type="ECO:0000256" key="5">
    <source>
        <dbReference type="SAM" id="Phobius"/>
    </source>
</evidence>